<sequence length="232" mass="26099">MLDVYPLQPKEKAGYAWRALESSAAVVQRVAGITHKVARTNTDILVGKMFKVFEAAVVSLSNEQVEMESTLEGLHQGPQTEEVLSQRTRERFKRQPTTQTIVGRRGYGNTFKGHQVSLEAESFKITITETTIYCQHHFTILCRLTSRPEYQQGSIDMHKIIARNSISSNSVQQVVTMFWQQVSFDTTQNDIETVSWENTSFDQAKDTEKAGCVDQKSADCAINNVGKAESED</sequence>
<accession>A0A5J4T8C9</accession>
<reference evidence="1 2" key="1">
    <citation type="submission" date="2019-03" db="EMBL/GenBank/DDBJ databases">
        <title>Single cell metagenomics reveals metabolic interactions within the superorganism composed of flagellate Streblomastix strix and complex community of Bacteroidetes bacteria on its surface.</title>
        <authorList>
            <person name="Treitli S.C."/>
            <person name="Kolisko M."/>
            <person name="Husnik F."/>
            <person name="Keeling P."/>
            <person name="Hampl V."/>
        </authorList>
    </citation>
    <scope>NUCLEOTIDE SEQUENCE [LARGE SCALE GENOMIC DNA]</scope>
    <source>
        <strain evidence="1">ST1C</strain>
    </source>
</reference>
<name>A0A5J4T8C9_9EUKA</name>
<proteinExistence type="predicted"/>
<evidence type="ECO:0000313" key="2">
    <source>
        <dbReference type="Proteomes" id="UP000324800"/>
    </source>
</evidence>
<comment type="caution">
    <text evidence="1">The sequence shown here is derived from an EMBL/GenBank/DDBJ whole genome shotgun (WGS) entry which is preliminary data.</text>
</comment>
<evidence type="ECO:0000313" key="1">
    <source>
        <dbReference type="EMBL" id="KAA6354686.1"/>
    </source>
</evidence>
<dbReference type="AlphaFoldDB" id="A0A5J4T8C9"/>
<protein>
    <submittedName>
        <fullName evidence="1">Uncharacterized protein</fullName>
    </submittedName>
</protein>
<dbReference type="Proteomes" id="UP000324800">
    <property type="component" value="Unassembled WGS sequence"/>
</dbReference>
<feature type="non-terminal residue" evidence="1">
    <location>
        <position position="232"/>
    </location>
</feature>
<dbReference type="EMBL" id="SNRW01035877">
    <property type="protein sequence ID" value="KAA6354686.1"/>
    <property type="molecule type" value="Genomic_DNA"/>
</dbReference>
<gene>
    <name evidence="1" type="ORF">EZS28_049788</name>
</gene>
<organism evidence="1 2">
    <name type="scientific">Streblomastix strix</name>
    <dbReference type="NCBI Taxonomy" id="222440"/>
    <lineage>
        <taxon>Eukaryota</taxon>
        <taxon>Metamonada</taxon>
        <taxon>Preaxostyla</taxon>
        <taxon>Oxymonadida</taxon>
        <taxon>Streblomastigidae</taxon>
        <taxon>Streblomastix</taxon>
    </lineage>
</organism>